<dbReference type="SUPFAM" id="SSF63829">
    <property type="entry name" value="Calcium-dependent phosphotriesterase"/>
    <property type="match status" value="1"/>
</dbReference>
<organism evidence="2 3">
    <name type="scientific">Claviceps pusilla</name>
    <dbReference type="NCBI Taxonomy" id="123648"/>
    <lineage>
        <taxon>Eukaryota</taxon>
        <taxon>Fungi</taxon>
        <taxon>Dikarya</taxon>
        <taxon>Ascomycota</taxon>
        <taxon>Pezizomycotina</taxon>
        <taxon>Sordariomycetes</taxon>
        <taxon>Hypocreomycetidae</taxon>
        <taxon>Hypocreales</taxon>
        <taxon>Clavicipitaceae</taxon>
        <taxon>Claviceps</taxon>
    </lineage>
</organism>
<accession>A0A9P7N3I9</accession>
<dbReference type="PANTHER" id="PTHR42060">
    <property type="entry name" value="NHL REPEAT-CONTAINING PROTEIN-RELATED"/>
    <property type="match status" value="1"/>
</dbReference>
<dbReference type="InterPro" id="IPR011042">
    <property type="entry name" value="6-blade_b-propeller_TolB-like"/>
</dbReference>
<dbReference type="OrthoDB" id="9977941at2759"/>
<evidence type="ECO:0000256" key="1">
    <source>
        <dbReference type="SAM" id="SignalP"/>
    </source>
</evidence>
<proteinExistence type="predicted"/>
<dbReference type="AlphaFoldDB" id="A0A9P7N3I9"/>
<protein>
    <recommendedName>
        <fullName evidence="4">SMP-30/Gluconolactonase/LRE-like region domain-containing protein</fullName>
    </recommendedName>
</protein>
<evidence type="ECO:0000313" key="3">
    <source>
        <dbReference type="Proteomes" id="UP000748025"/>
    </source>
</evidence>
<reference evidence="2" key="1">
    <citation type="journal article" date="2020" name="bioRxiv">
        <title>Whole genome comparisons of ergot fungi reveals the divergence and evolution of species within the genus Claviceps are the result of varying mechanisms driving genome evolution and host range expansion.</title>
        <authorList>
            <person name="Wyka S.A."/>
            <person name="Mondo S.J."/>
            <person name="Liu M."/>
            <person name="Dettman J."/>
            <person name="Nalam V."/>
            <person name="Broders K.D."/>
        </authorList>
    </citation>
    <scope>NUCLEOTIDE SEQUENCE</scope>
    <source>
        <strain evidence="2">CCC 602</strain>
    </source>
</reference>
<evidence type="ECO:0008006" key="4">
    <source>
        <dbReference type="Google" id="ProtNLM"/>
    </source>
</evidence>
<dbReference type="EMBL" id="SRPW01003169">
    <property type="protein sequence ID" value="KAG5987984.1"/>
    <property type="molecule type" value="Genomic_DNA"/>
</dbReference>
<comment type="caution">
    <text evidence="2">The sequence shown here is derived from an EMBL/GenBank/DDBJ whole genome shotgun (WGS) entry which is preliminary data.</text>
</comment>
<dbReference type="Gene3D" id="2.120.10.30">
    <property type="entry name" value="TolB, C-terminal domain"/>
    <property type="match status" value="1"/>
</dbReference>
<keyword evidence="1" id="KW-0732">Signal</keyword>
<name>A0A9P7N3I9_9HYPO</name>
<dbReference type="InterPro" id="IPR052998">
    <property type="entry name" value="Hetero-Diels-Alderase-like"/>
</dbReference>
<dbReference type="PANTHER" id="PTHR42060:SF1">
    <property type="entry name" value="NHL REPEAT-CONTAINING PROTEIN"/>
    <property type="match status" value="1"/>
</dbReference>
<evidence type="ECO:0000313" key="2">
    <source>
        <dbReference type="EMBL" id="KAG5987984.1"/>
    </source>
</evidence>
<keyword evidence="3" id="KW-1185">Reference proteome</keyword>
<feature type="chain" id="PRO_5040285086" description="SMP-30/Gluconolactonase/LRE-like region domain-containing protein" evidence="1">
    <location>
        <begin position="22"/>
        <end position="342"/>
    </location>
</feature>
<feature type="signal peptide" evidence="1">
    <location>
        <begin position="1"/>
        <end position="21"/>
    </location>
</feature>
<sequence>MAMPLQRAAFSLLALVGSAISQPTVAQQNASSASNRVVHQFPAGVWIENLAVRSNGNLLLTSLTPNASVYEVVNPASANPSTELRFTTASVDSFFGISELSTDQFAILGGNHTPTAGTPGQWAVWTGNFAGGSTPAPAQPQQFTAKVPDAVLLNGASALPGNPDVVLAADSSKGAVFRVNVRTKKVDVTQDLPEMKPSSGTTYSIGINGLRVRGNYLYFTNSATHTLYRIMVNPADGSTAPGAKVETVQVLDASFADDFDFGPAGGSTAWVATNFDNSIIAVAPGGEARVAAGGADSPVIPSDTSCRFGRTVADANVLYVTTAGKGSEGAKVVAINVGAGIS</sequence>
<dbReference type="Proteomes" id="UP000748025">
    <property type="component" value="Unassembled WGS sequence"/>
</dbReference>
<gene>
    <name evidence="2" type="ORF">E4U43_004864</name>
</gene>